<dbReference type="Proteomes" id="UP000245634">
    <property type="component" value="Unassembled WGS sequence"/>
</dbReference>
<keyword evidence="13" id="KW-1133">Transmembrane helix</keyword>
<keyword evidence="8" id="KW-0735">Signal-anchor</keyword>
<evidence type="ECO:0000256" key="6">
    <source>
        <dbReference type="ARBA" id="ARBA00022777"/>
    </source>
</evidence>
<gene>
    <name evidence="16" type="ORF">C7459_109158</name>
</gene>
<evidence type="ECO:0000256" key="10">
    <source>
        <dbReference type="ARBA" id="ARBA00048679"/>
    </source>
</evidence>
<dbReference type="GO" id="GO:0004674">
    <property type="term" value="F:protein serine/threonine kinase activity"/>
    <property type="evidence" value="ECO:0007669"/>
    <property type="project" value="UniProtKB-KW"/>
</dbReference>
<dbReference type="InterPro" id="IPR000719">
    <property type="entry name" value="Prot_kinase_dom"/>
</dbReference>
<evidence type="ECO:0000313" key="17">
    <source>
        <dbReference type="Proteomes" id="UP000245634"/>
    </source>
</evidence>
<dbReference type="InterPro" id="IPR008271">
    <property type="entry name" value="Ser/Thr_kinase_AS"/>
</dbReference>
<dbReference type="PROSITE" id="PS51178">
    <property type="entry name" value="PASTA"/>
    <property type="match status" value="3"/>
</dbReference>
<dbReference type="PANTHER" id="PTHR43289">
    <property type="entry name" value="MITOGEN-ACTIVATED PROTEIN KINASE KINASE KINASE 20-RELATED"/>
    <property type="match status" value="1"/>
</dbReference>
<comment type="catalytic activity">
    <reaction evidence="10">
        <text>L-seryl-[protein] + ATP = O-phospho-L-seryl-[protein] + ADP + H(+)</text>
        <dbReference type="Rhea" id="RHEA:17989"/>
        <dbReference type="Rhea" id="RHEA-COMP:9863"/>
        <dbReference type="Rhea" id="RHEA-COMP:11604"/>
        <dbReference type="ChEBI" id="CHEBI:15378"/>
        <dbReference type="ChEBI" id="CHEBI:29999"/>
        <dbReference type="ChEBI" id="CHEBI:30616"/>
        <dbReference type="ChEBI" id="CHEBI:83421"/>
        <dbReference type="ChEBI" id="CHEBI:456216"/>
        <dbReference type="EC" id="2.7.11.1"/>
    </reaction>
</comment>
<dbReference type="Gene3D" id="3.30.200.20">
    <property type="entry name" value="Phosphorylase Kinase, domain 1"/>
    <property type="match status" value="1"/>
</dbReference>
<dbReference type="NCBIfam" id="NF033483">
    <property type="entry name" value="PknB_PASTA_kin"/>
    <property type="match status" value="1"/>
</dbReference>
<evidence type="ECO:0000256" key="4">
    <source>
        <dbReference type="ARBA" id="ARBA00022679"/>
    </source>
</evidence>
<evidence type="ECO:0000256" key="8">
    <source>
        <dbReference type="ARBA" id="ARBA00022968"/>
    </source>
</evidence>
<keyword evidence="4" id="KW-0808">Transferase</keyword>
<dbReference type="PROSITE" id="PS50011">
    <property type="entry name" value="PROTEIN_KINASE_DOM"/>
    <property type="match status" value="1"/>
</dbReference>
<evidence type="ECO:0000313" key="16">
    <source>
        <dbReference type="EMBL" id="PWK12796.1"/>
    </source>
</evidence>
<feature type="transmembrane region" description="Helical" evidence="13">
    <location>
        <begin position="344"/>
        <end position="365"/>
    </location>
</feature>
<keyword evidence="13" id="KW-0812">Transmembrane</keyword>
<evidence type="ECO:0000256" key="12">
    <source>
        <dbReference type="ARBA" id="ARBA00070041"/>
    </source>
</evidence>
<proteinExistence type="predicted"/>
<dbReference type="FunFam" id="3.30.200.20:FF:000035">
    <property type="entry name" value="Serine/threonine protein kinase Stk1"/>
    <property type="match status" value="1"/>
</dbReference>
<dbReference type="CDD" id="cd06577">
    <property type="entry name" value="PASTA_pknB"/>
    <property type="match status" value="3"/>
</dbReference>
<feature type="domain" description="PASTA" evidence="15">
    <location>
        <begin position="440"/>
        <end position="509"/>
    </location>
</feature>
<dbReference type="PANTHER" id="PTHR43289:SF34">
    <property type="entry name" value="SERINE_THREONINE-PROTEIN KINASE YBDM-RELATED"/>
    <property type="match status" value="1"/>
</dbReference>
<dbReference type="SUPFAM" id="SSF56112">
    <property type="entry name" value="Protein kinase-like (PK-like)"/>
    <property type="match status" value="1"/>
</dbReference>
<reference evidence="16 17" key="1">
    <citation type="submission" date="2018-05" db="EMBL/GenBank/DDBJ databases">
        <title>Genomic Encyclopedia of Type Strains, Phase IV (KMG-IV): sequencing the most valuable type-strain genomes for metagenomic binning, comparative biology and taxonomic classification.</title>
        <authorList>
            <person name="Goeker M."/>
        </authorList>
    </citation>
    <scope>NUCLEOTIDE SEQUENCE [LARGE SCALE GENOMIC DNA]</scope>
    <source>
        <strain evidence="16 17">DSM 18773</strain>
    </source>
</reference>
<name>A0A316D7Z8_9BACL</name>
<dbReference type="RefSeq" id="WP_109689514.1">
    <property type="nucleotide sequence ID" value="NZ_QGGL01000009.1"/>
</dbReference>
<comment type="subcellular location">
    <subcellularLocation>
        <location evidence="11">Spore membrane</location>
        <topology evidence="11">Single-pass type II membrane protein</topology>
    </subcellularLocation>
</comment>
<dbReference type="GO" id="GO:0009847">
    <property type="term" value="P:spore germination"/>
    <property type="evidence" value="ECO:0007669"/>
    <property type="project" value="UniProtKB-ARBA"/>
</dbReference>
<dbReference type="EMBL" id="QGGL01000009">
    <property type="protein sequence ID" value="PWK12796.1"/>
    <property type="molecule type" value="Genomic_DNA"/>
</dbReference>
<feature type="domain" description="Protein kinase" evidence="14">
    <location>
        <begin position="10"/>
        <end position="266"/>
    </location>
</feature>
<dbReference type="Pfam" id="PF03793">
    <property type="entry name" value="PASTA"/>
    <property type="match status" value="3"/>
</dbReference>
<evidence type="ECO:0000259" key="15">
    <source>
        <dbReference type="PROSITE" id="PS51178"/>
    </source>
</evidence>
<evidence type="ECO:0000256" key="7">
    <source>
        <dbReference type="ARBA" id="ARBA00022840"/>
    </source>
</evidence>
<dbReference type="Pfam" id="PF00069">
    <property type="entry name" value="Pkinase"/>
    <property type="match status" value="1"/>
</dbReference>
<dbReference type="OrthoDB" id="9788659at2"/>
<dbReference type="AlphaFoldDB" id="A0A316D7Z8"/>
<dbReference type="CDD" id="cd14014">
    <property type="entry name" value="STKc_PknB_like"/>
    <property type="match status" value="1"/>
</dbReference>
<protein>
    <recommendedName>
        <fullName evidence="12">Serine/threonine-protein kinase PrkC</fullName>
        <ecNumber evidence="1">2.7.11.1</ecNumber>
    </recommendedName>
</protein>
<dbReference type="SMART" id="SM00740">
    <property type="entry name" value="PASTA"/>
    <property type="match status" value="3"/>
</dbReference>
<dbReference type="Gene3D" id="1.10.510.10">
    <property type="entry name" value="Transferase(Phosphotransferase) domain 1"/>
    <property type="match status" value="1"/>
</dbReference>
<organism evidence="16 17">
    <name type="scientific">Tumebacillus permanentifrigoris</name>
    <dbReference type="NCBI Taxonomy" id="378543"/>
    <lineage>
        <taxon>Bacteria</taxon>
        <taxon>Bacillati</taxon>
        <taxon>Bacillota</taxon>
        <taxon>Bacilli</taxon>
        <taxon>Bacillales</taxon>
        <taxon>Alicyclobacillaceae</taxon>
        <taxon>Tumebacillus</taxon>
    </lineage>
</organism>
<evidence type="ECO:0000259" key="14">
    <source>
        <dbReference type="PROSITE" id="PS50011"/>
    </source>
</evidence>
<keyword evidence="3" id="KW-0309">Germination</keyword>
<dbReference type="EC" id="2.7.11.1" evidence="1"/>
<dbReference type="InterPro" id="IPR011009">
    <property type="entry name" value="Kinase-like_dom_sf"/>
</dbReference>
<evidence type="ECO:0000256" key="9">
    <source>
        <dbReference type="ARBA" id="ARBA00047899"/>
    </source>
</evidence>
<dbReference type="GO" id="GO:0007165">
    <property type="term" value="P:signal transduction"/>
    <property type="evidence" value="ECO:0007669"/>
    <property type="project" value="UniProtKB-ARBA"/>
</dbReference>
<sequence length="666" mass="72977">MIGRKLGNRYEVIEKIGGGGMAIVYRALDTLLNRNVSIKVLRAQFSTDEDFVRRFRREAQAAASLSHPNVVNIYDVGVEGEDYYIVMEFVDGLTLKEIIQDRAPLGVSEAIDIAKQICAALGHAHENNIVHRDIKPHNILISKDARVKVTDFGIARAITSNTITQDGSVLGSVHYFSPEQARGGITDVKSDIYSLGVVLYEMVTGELPFSGETPISVALKHLQDHYLEPRQINPALPQSVENIILKSLAKDPLVRYQSAREMHKDLEKALLYPNVAKFTIPDFDEQQTIQMPAVGLRTAAESLPTRAQKQQEAINATSAEAEEAMSKPSEAGVKKKERKFWRPVIWLFAIFLLLGVGAVTAYSLVTNFMGEKDVAMPKVEGMKYDDAVRELVNSGLDFNNITRADEASNDVPPNVVIKQDQFPGKTIKANRPITLTVSIGAEKFKMPNVVKMNVNDAKSALRAKNFEESNITVTEKEDREATPGSVLTQYPDADTQVDPSVKVKLTVAKGIEKVKIPEVSGKTADEAKQVLEGAGLKIGQVISMPSAEVPKDKVISTSPFKSGTEVDKGETVGLVISAGPPATSDQNQPKKKNVNVTVEVKDGKKVSVKIVRTDARGISNVVEDDKITATKVYTIECIVQPDHLASIEVYQDGTKTNTIPVSYEDQ</sequence>
<evidence type="ECO:0000256" key="1">
    <source>
        <dbReference type="ARBA" id="ARBA00012513"/>
    </source>
</evidence>
<evidence type="ECO:0000256" key="5">
    <source>
        <dbReference type="ARBA" id="ARBA00022741"/>
    </source>
</evidence>
<keyword evidence="17" id="KW-1185">Reference proteome</keyword>
<evidence type="ECO:0000256" key="2">
    <source>
        <dbReference type="ARBA" id="ARBA00022527"/>
    </source>
</evidence>
<feature type="domain" description="PASTA" evidence="15">
    <location>
        <begin position="510"/>
        <end position="578"/>
    </location>
</feature>
<dbReference type="FunFam" id="1.10.510.10:FF:000021">
    <property type="entry name" value="Serine/threonine protein kinase"/>
    <property type="match status" value="1"/>
</dbReference>
<feature type="domain" description="PASTA" evidence="15">
    <location>
        <begin position="370"/>
        <end position="439"/>
    </location>
</feature>
<comment type="caution">
    <text evidence="16">The sequence shown here is derived from an EMBL/GenBank/DDBJ whole genome shotgun (WGS) entry which is preliminary data.</text>
</comment>
<dbReference type="GO" id="GO:0005524">
    <property type="term" value="F:ATP binding"/>
    <property type="evidence" value="ECO:0007669"/>
    <property type="project" value="UniProtKB-KW"/>
</dbReference>
<evidence type="ECO:0000256" key="3">
    <source>
        <dbReference type="ARBA" id="ARBA00022544"/>
    </source>
</evidence>
<keyword evidence="6 16" id="KW-0418">Kinase</keyword>
<comment type="catalytic activity">
    <reaction evidence="9">
        <text>L-threonyl-[protein] + ATP = O-phospho-L-threonyl-[protein] + ADP + H(+)</text>
        <dbReference type="Rhea" id="RHEA:46608"/>
        <dbReference type="Rhea" id="RHEA-COMP:11060"/>
        <dbReference type="Rhea" id="RHEA-COMP:11605"/>
        <dbReference type="ChEBI" id="CHEBI:15378"/>
        <dbReference type="ChEBI" id="CHEBI:30013"/>
        <dbReference type="ChEBI" id="CHEBI:30616"/>
        <dbReference type="ChEBI" id="CHEBI:61977"/>
        <dbReference type="ChEBI" id="CHEBI:456216"/>
        <dbReference type="EC" id="2.7.11.1"/>
    </reaction>
</comment>
<dbReference type="Gene3D" id="3.30.10.20">
    <property type="match status" value="3"/>
</dbReference>
<keyword evidence="2" id="KW-0723">Serine/threonine-protein kinase</keyword>
<dbReference type="InterPro" id="IPR005543">
    <property type="entry name" value="PASTA_dom"/>
</dbReference>
<keyword evidence="13" id="KW-0472">Membrane</keyword>
<evidence type="ECO:0000256" key="13">
    <source>
        <dbReference type="SAM" id="Phobius"/>
    </source>
</evidence>
<accession>A0A316D7Z8</accession>
<dbReference type="SMART" id="SM00220">
    <property type="entry name" value="S_TKc"/>
    <property type="match status" value="1"/>
</dbReference>
<dbReference type="GO" id="GO:0071224">
    <property type="term" value="P:cellular response to peptidoglycan"/>
    <property type="evidence" value="ECO:0007669"/>
    <property type="project" value="UniProtKB-ARBA"/>
</dbReference>
<evidence type="ECO:0000256" key="11">
    <source>
        <dbReference type="ARBA" id="ARBA00060432"/>
    </source>
</evidence>
<keyword evidence="5" id="KW-0547">Nucleotide-binding</keyword>
<dbReference type="PROSITE" id="PS00108">
    <property type="entry name" value="PROTEIN_KINASE_ST"/>
    <property type="match status" value="1"/>
</dbReference>
<keyword evidence="7" id="KW-0067">ATP-binding</keyword>